<evidence type="ECO:0000313" key="2">
    <source>
        <dbReference type="Proteomes" id="UP000243589"/>
    </source>
</evidence>
<dbReference type="EMBL" id="LQQC01000010">
    <property type="protein sequence ID" value="KXZ58640.1"/>
    <property type="molecule type" value="Genomic_DNA"/>
</dbReference>
<dbReference type="RefSeq" id="WP_062022240.1">
    <property type="nucleotide sequence ID" value="NZ_LQQC01000010.1"/>
</dbReference>
<organism evidence="1 2">
    <name type="scientific">Brevibacterium ravenspurgense</name>
    <dbReference type="NCBI Taxonomy" id="479117"/>
    <lineage>
        <taxon>Bacteria</taxon>
        <taxon>Bacillati</taxon>
        <taxon>Actinomycetota</taxon>
        <taxon>Actinomycetes</taxon>
        <taxon>Micrococcales</taxon>
        <taxon>Brevibacteriaceae</taxon>
        <taxon>Brevibacterium</taxon>
    </lineage>
</organism>
<evidence type="ECO:0000313" key="1">
    <source>
        <dbReference type="EMBL" id="KXZ58640.1"/>
    </source>
</evidence>
<sequence>MTVPDIEVDYDSAESILEVIGRCLRVDRKLNQRKPWDGFVVVSGYEPGHSAHQAWRFVGEETQITTVSSLNPAFNKALIVRLRELTADPERGDWQTWIARYDLASDSFDHTFLWPGEDNGYNVLAYDTPMSAIEKLNPADQAE</sequence>
<name>A0A150HAD5_9MICO</name>
<keyword evidence="2" id="KW-1185">Reference proteome</keyword>
<comment type="caution">
    <text evidence="1">The sequence shown here is derived from an EMBL/GenBank/DDBJ whole genome shotgun (WGS) entry which is preliminary data.</text>
</comment>
<proteinExistence type="predicted"/>
<dbReference type="AlphaFoldDB" id="A0A150HAD5"/>
<gene>
    <name evidence="1" type="ORF">Bravens_01693</name>
</gene>
<dbReference type="Proteomes" id="UP000243589">
    <property type="component" value="Unassembled WGS sequence"/>
</dbReference>
<accession>A0A150HAD5</accession>
<dbReference type="PATRIC" id="fig|479117.4.peg.1678"/>
<reference evidence="1 2" key="1">
    <citation type="submission" date="2016-01" db="EMBL/GenBank/DDBJ databases">
        <title>Use of Whole Genome Sequencing to ascertain that Brevibacterium massiliense (Roux, Raoult 2009) is a later heterotypic synonym of Brevibacterium ravenspurgense (Mages 2008).</title>
        <authorList>
            <person name="Bernier A.-M."/>
            <person name="Burdz T."/>
            <person name="Huynh C."/>
            <person name="Pachecho A.L."/>
            <person name="Wiebe D."/>
            <person name="Bonner C."/>
            <person name="Bernard K."/>
        </authorList>
    </citation>
    <scope>NUCLEOTIDE SEQUENCE [LARGE SCALE GENOMIC DNA]</scope>
    <source>
        <strain evidence="1 2">CCUG56047</strain>
    </source>
</reference>
<evidence type="ECO:0008006" key="3">
    <source>
        <dbReference type="Google" id="ProtNLM"/>
    </source>
</evidence>
<protein>
    <recommendedName>
        <fullName evidence="3">DUF600 family protein</fullName>
    </recommendedName>
</protein>